<evidence type="ECO:0000313" key="7">
    <source>
        <dbReference type="Proteomes" id="UP000182149"/>
    </source>
</evidence>
<dbReference type="PANTHER" id="PTHR30244:SF9">
    <property type="entry name" value="PROTEIN RV3402C"/>
    <property type="match status" value="1"/>
</dbReference>
<dbReference type="AlphaFoldDB" id="A0A1L8QQ79"/>
<dbReference type="InterPro" id="IPR000653">
    <property type="entry name" value="DegT/StrS_aminotransferase"/>
</dbReference>
<dbReference type="EMBL" id="JXKD01000014">
    <property type="protein sequence ID" value="OJG09664.1"/>
    <property type="molecule type" value="Genomic_DNA"/>
</dbReference>
<evidence type="ECO:0000256" key="3">
    <source>
        <dbReference type="PIRSR" id="PIRSR000390-1"/>
    </source>
</evidence>
<evidence type="ECO:0000256" key="1">
    <source>
        <dbReference type="ARBA" id="ARBA00022898"/>
    </source>
</evidence>
<dbReference type="Proteomes" id="UP000182149">
    <property type="component" value="Unassembled WGS sequence"/>
</dbReference>
<dbReference type="PIRSF" id="PIRSF000390">
    <property type="entry name" value="PLP_StrS"/>
    <property type="match status" value="1"/>
</dbReference>
<feature type="active site" description="Proton acceptor" evidence="3">
    <location>
        <position position="173"/>
    </location>
</feature>
<dbReference type="Gene3D" id="3.40.640.10">
    <property type="entry name" value="Type I PLP-dependent aspartate aminotransferase-like (Major domain)"/>
    <property type="match status" value="1"/>
</dbReference>
<keyword evidence="6" id="KW-0032">Aminotransferase</keyword>
<name>A0A1L8QQ79_9ENTE</name>
<evidence type="ECO:0000256" key="4">
    <source>
        <dbReference type="PIRSR" id="PIRSR000390-2"/>
    </source>
</evidence>
<dbReference type="OrthoDB" id="9810913at2"/>
<feature type="modified residue" description="N6-(pyridoxal phosphate)lysine" evidence="4">
    <location>
        <position position="173"/>
    </location>
</feature>
<keyword evidence="1 4" id="KW-0663">Pyridoxal phosphate</keyword>
<dbReference type="Pfam" id="PF01041">
    <property type="entry name" value="DegT_DnrJ_EryC1"/>
    <property type="match status" value="1"/>
</dbReference>
<dbReference type="SUPFAM" id="SSF53383">
    <property type="entry name" value="PLP-dependent transferases"/>
    <property type="match status" value="1"/>
</dbReference>
<protein>
    <submittedName>
        <fullName evidence="6">Aminotransferase DegT</fullName>
    </submittedName>
</protein>
<dbReference type="GO" id="GO:0030170">
    <property type="term" value="F:pyridoxal phosphate binding"/>
    <property type="evidence" value="ECO:0007669"/>
    <property type="project" value="TreeGrafter"/>
</dbReference>
<keyword evidence="7" id="KW-1185">Reference proteome</keyword>
<dbReference type="PANTHER" id="PTHR30244">
    <property type="entry name" value="TRANSAMINASE"/>
    <property type="match status" value="1"/>
</dbReference>
<dbReference type="GO" id="GO:0000271">
    <property type="term" value="P:polysaccharide biosynthetic process"/>
    <property type="evidence" value="ECO:0007669"/>
    <property type="project" value="TreeGrafter"/>
</dbReference>
<reference evidence="6 7" key="1">
    <citation type="submission" date="2014-12" db="EMBL/GenBank/DDBJ databases">
        <title>Draft genome sequences of 29 type strains of Enterococci.</title>
        <authorList>
            <person name="Zhong Z."/>
            <person name="Sun Z."/>
            <person name="Liu W."/>
            <person name="Zhang W."/>
            <person name="Zhang H."/>
        </authorList>
    </citation>
    <scope>NUCLEOTIDE SEQUENCE [LARGE SCALE GENOMIC DNA]</scope>
    <source>
        <strain evidence="6 7">DSM 17690</strain>
    </source>
</reference>
<accession>A0A1L8QQ79</accession>
<evidence type="ECO:0000256" key="2">
    <source>
        <dbReference type="ARBA" id="ARBA00037999"/>
    </source>
</evidence>
<comment type="caution">
    <text evidence="6">The sequence shown here is derived from an EMBL/GenBank/DDBJ whole genome shotgun (WGS) entry which is preliminary data.</text>
</comment>
<evidence type="ECO:0000313" key="6">
    <source>
        <dbReference type="EMBL" id="OJG09664.1"/>
    </source>
</evidence>
<dbReference type="GO" id="GO:0008483">
    <property type="term" value="F:transaminase activity"/>
    <property type="evidence" value="ECO:0007669"/>
    <property type="project" value="UniProtKB-KW"/>
</dbReference>
<evidence type="ECO:0000256" key="5">
    <source>
        <dbReference type="RuleBase" id="RU004508"/>
    </source>
</evidence>
<dbReference type="CDD" id="cd00616">
    <property type="entry name" value="AHBA_syn"/>
    <property type="match status" value="1"/>
</dbReference>
<comment type="similarity">
    <text evidence="2 5">Belongs to the DegT/DnrJ/EryC1 family.</text>
</comment>
<dbReference type="STRING" id="328396.RU93_GL000647"/>
<proteinExistence type="inferred from homology"/>
<keyword evidence="6" id="KW-0808">Transferase</keyword>
<dbReference type="InterPro" id="IPR015424">
    <property type="entry name" value="PyrdxlP-dep_Trfase"/>
</dbReference>
<organism evidence="6 7">
    <name type="scientific">Enterococcus aquimarinus</name>
    <dbReference type="NCBI Taxonomy" id="328396"/>
    <lineage>
        <taxon>Bacteria</taxon>
        <taxon>Bacillati</taxon>
        <taxon>Bacillota</taxon>
        <taxon>Bacilli</taxon>
        <taxon>Lactobacillales</taxon>
        <taxon>Enterococcaceae</taxon>
        <taxon>Enterococcus</taxon>
    </lineage>
</organism>
<gene>
    <name evidence="6" type="ORF">RU93_GL000647</name>
</gene>
<dbReference type="InterPro" id="IPR015421">
    <property type="entry name" value="PyrdxlP-dep_Trfase_major"/>
</dbReference>
<sequence length="353" mass="39904">MPEIEEYIEEIRELWDSHWLTNMGSKHQLLEAQLVDYLTVPNVTLFTNGHLALECIIAAMDLKGEVITTPFTFASTTHAIVRNGLKPVFCDINPDDYTIDVKKIESLITDQTSAIIPVHVYGNICDVEAIEVIAKKHNLKVIYDAAHTFGVTVNGHGIGNFGDASMFSFHATKVFNTIEGGAVTYNDSSLKQILIDLKNFGITGTDTVGYVGGNAKMNEFQAAMGICNLRHVNNEIIKRKKVVERYKSHLKDVTGIKLTQDQVDVESNYAYFPVVFEEYKMTRDEVYNKLMTNDIIARKYFYPLTNSFECYQELYDKGKTPVAEYIADRVLTLPLYADLPLEEVDRICQIIKS</sequence>